<gene>
    <name evidence="1" type="ORF">HMPREF9004_1741</name>
</gene>
<organism evidence="1 2">
    <name type="scientific">Schaalia cardiffensis F0333</name>
    <dbReference type="NCBI Taxonomy" id="888050"/>
    <lineage>
        <taxon>Bacteria</taxon>
        <taxon>Bacillati</taxon>
        <taxon>Actinomycetota</taxon>
        <taxon>Actinomycetes</taxon>
        <taxon>Actinomycetales</taxon>
        <taxon>Actinomycetaceae</taxon>
        <taxon>Schaalia</taxon>
    </lineage>
</organism>
<reference evidence="1 2" key="1">
    <citation type="submission" date="2013-03" db="EMBL/GenBank/DDBJ databases">
        <title>Reference genome for the Human Microbiome Project.</title>
        <authorList>
            <person name="Aqrawi P."/>
            <person name="Ayvaz T."/>
            <person name="Bess C."/>
            <person name="Blankenburg K."/>
            <person name="Coyle M."/>
            <person name="Deng J."/>
            <person name="Forbes L."/>
            <person name="Fowler G."/>
            <person name="Francisco L."/>
            <person name="Fu Q."/>
            <person name="Gibbs R."/>
            <person name="Gross S."/>
            <person name="Gubbala S."/>
            <person name="Hale W."/>
            <person name="Hemphill L."/>
            <person name="Highlander S."/>
            <person name="Hirani K."/>
            <person name="Jackson L."/>
            <person name="Jakkamsetti A."/>
            <person name="Javaid M."/>
            <person name="Jayaseelan J.C."/>
            <person name="Jiang H."/>
            <person name="Joshi V."/>
            <person name="Korchina V."/>
            <person name="Kovar C."/>
            <person name="Lara F."/>
            <person name="Lee S."/>
            <person name="Liu Y."/>
            <person name="Mata R."/>
            <person name="Mathew T."/>
            <person name="Munidasa M."/>
            <person name="Muzny D."/>
            <person name="Nazareth L."/>
            <person name="Ngo R."/>
            <person name="Nguyen L."/>
            <person name="Nguyen N."/>
            <person name="Okwuonu G."/>
            <person name="Ongeri F."/>
            <person name="Palculict T."/>
            <person name="Patil S."/>
            <person name="Petrosino J."/>
            <person name="Pham C."/>
            <person name="Pham P."/>
            <person name="Pu L.-L."/>
            <person name="Qin X."/>
            <person name="Qu J."/>
            <person name="Reid J."/>
            <person name="Ross M."/>
            <person name="Ruth R."/>
            <person name="Saada N."/>
            <person name="San Lucas F."/>
            <person name="Santibanez J."/>
            <person name="Shang Y."/>
            <person name="Simmons D."/>
            <person name="Song X.-Z."/>
            <person name="Tang L.-Y."/>
            <person name="Thornton R."/>
            <person name="Warren J."/>
            <person name="Weissenberger G."/>
            <person name="Wilczek-Boney K."/>
            <person name="Worley K."/>
            <person name="Youmans B."/>
            <person name="Zhang J."/>
            <person name="Zhang L."/>
            <person name="Zhao Z."/>
            <person name="Zhou C."/>
            <person name="Zhu D."/>
            <person name="Zhu Y."/>
        </authorList>
    </citation>
    <scope>NUCLEOTIDE SEQUENCE [LARGE SCALE GENOMIC DNA]</scope>
    <source>
        <strain evidence="1 2">F0333</strain>
    </source>
</reference>
<name>N6X257_9ACTO</name>
<dbReference type="PATRIC" id="fig|888050.3.peg.1676"/>
<dbReference type="STRING" id="888050.HMPREF9004_1741"/>
<dbReference type="HOGENOM" id="CLU_3179041_0_0_11"/>
<protein>
    <submittedName>
        <fullName evidence="1">Uncharacterized protein</fullName>
    </submittedName>
</protein>
<dbReference type="AlphaFoldDB" id="N6X257"/>
<evidence type="ECO:0000313" key="2">
    <source>
        <dbReference type="Proteomes" id="UP000013015"/>
    </source>
</evidence>
<comment type="caution">
    <text evidence="1">The sequence shown here is derived from an EMBL/GenBank/DDBJ whole genome shotgun (WGS) entry which is preliminary data.</text>
</comment>
<evidence type="ECO:0000313" key="1">
    <source>
        <dbReference type="EMBL" id="ENO17831.1"/>
    </source>
</evidence>
<accession>N6X257</accession>
<dbReference type="EMBL" id="AQHZ01000024">
    <property type="protein sequence ID" value="ENO17831.1"/>
    <property type="molecule type" value="Genomic_DNA"/>
</dbReference>
<proteinExistence type="predicted"/>
<dbReference type="Proteomes" id="UP000013015">
    <property type="component" value="Unassembled WGS sequence"/>
</dbReference>
<sequence length="46" mass="5129">MLRCFTVGTKTCGSLPRHAVPHPDEQLEPILFTPQRDAITPMRPLG</sequence>
<keyword evidence="2" id="KW-1185">Reference proteome</keyword>